<dbReference type="Gene3D" id="2.30.26.10">
    <property type="entry name" value="Dihydroorotate Dehydrogenase A, chain A, domain 2"/>
    <property type="match status" value="1"/>
</dbReference>
<evidence type="ECO:0000313" key="20">
    <source>
        <dbReference type="EMBL" id="CAB1127923.1"/>
    </source>
</evidence>
<dbReference type="GO" id="GO:0006207">
    <property type="term" value="P:'de novo' pyrimidine nucleobase biosynthetic process"/>
    <property type="evidence" value="ECO:0007669"/>
    <property type="project" value="InterPro"/>
</dbReference>
<dbReference type="PROSITE" id="PS51379">
    <property type="entry name" value="4FE4S_FER_2"/>
    <property type="match status" value="2"/>
</dbReference>
<dbReference type="InterPro" id="IPR023359">
    <property type="entry name" value="Dihydro_DH_chainA_dom2"/>
</dbReference>
<dbReference type="Pfam" id="PF01180">
    <property type="entry name" value="DHO_dh"/>
    <property type="match status" value="1"/>
</dbReference>
<comment type="pathway">
    <text evidence="3">Pyrimidine metabolism; UMP biosynthesis via de novo pathway; orotate from (S)-dihydroorotate (NAD(+) route): step 1/1.</text>
</comment>
<evidence type="ECO:0000256" key="4">
    <source>
        <dbReference type="ARBA" id="ARBA00010804"/>
    </source>
</evidence>
<dbReference type="InterPro" id="IPR013785">
    <property type="entry name" value="Aldolase_TIM"/>
</dbReference>
<dbReference type="GO" id="GO:0005737">
    <property type="term" value="C:cytoplasm"/>
    <property type="evidence" value="ECO:0007669"/>
    <property type="project" value="InterPro"/>
</dbReference>
<evidence type="ECO:0000256" key="17">
    <source>
        <dbReference type="ARBA" id="ARBA00032722"/>
    </source>
</evidence>
<name>A0A6F8ZE60_9FIRM</name>
<dbReference type="PANTHER" id="PTHR48109:SF1">
    <property type="entry name" value="DIHYDROOROTATE DEHYDROGENASE (FUMARATE)"/>
    <property type="match status" value="1"/>
</dbReference>
<dbReference type="PROSITE" id="PS00912">
    <property type="entry name" value="DHODEHASE_2"/>
    <property type="match status" value="1"/>
</dbReference>
<dbReference type="PROSITE" id="PS00198">
    <property type="entry name" value="4FE4S_FER_1"/>
    <property type="match status" value="1"/>
</dbReference>
<keyword evidence="11" id="KW-0560">Oxidoreductase</keyword>
<comment type="catalytic activity">
    <reaction evidence="18">
        <text>(S)-dihydroorotate + NAD(+) = orotate + NADH + H(+)</text>
        <dbReference type="Rhea" id="RHEA:13513"/>
        <dbReference type="ChEBI" id="CHEBI:15378"/>
        <dbReference type="ChEBI" id="CHEBI:30839"/>
        <dbReference type="ChEBI" id="CHEBI:30864"/>
        <dbReference type="ChEBI" id="CHEBI:57540"/>
        <dbReference type="ChEBI" id="CHEBI:57945"/>
        <dbReference type="EC" id="1.3.1.14"/>
    </reaction>
</comment>
<keyword evidence="9" id="KW-0479">Metal-binding</keyword>
<dbReference type="GO" id="GO:0051536">
    <property type="term" value="F:iron-sulfur cluster binding"/>
    <property type="evidence" value="ECO:0007669"/>
    <property type="project" value="UniProtKB-KW"/>
</dbReference>
<evidence type="ECO:0000256" key="10">
    <source>
        <dbReference type="ARBA" id="ARBA00022975"/>
    </source>
</evidence>
<sequence>MADLAIEIAGLSFRNPVLPAAGPNCRDAARVAECAAGGAGGLLTKTISVRAAEVPTPNMAELAGRSLINAELWSELSPEEWLRDHYPRARATADAAGLPLGVSLGYTAEEIRYLAPRVAPFADYLELSTHYLEGETGPVQDAIAAAREGGQRPVFLKLSPLAGRDLVALARAAEEAGAAALVAVNSFGPALAIDIERGRPRLGGPHGYGWISGAALKPIALRVVYELAQVTRLPVIGVGGVQNGRDAVEMLMAGASAVGVSTAAILQGNGIYGRIAAQLGRWLDEHGAAHVWAIRGRALPPPGGRVRTTTAALQALSAPRVRADACTGCDLCRRSCFYDAIVPAGPRLVAVEEAACYRCGLCYSRCPVAAIEPLEEVAP</sequence>
<comment type="cofactor">
    <cofactor evidence="1">
        <name>FMN</name>
        <dbReference type="ChEBI" id="CHEBI:58210"/>
    </cofactor>
</comment>
<dbReference type="Gene3D" id="3.30.70.20">
    <property type="match status" value="1"/>
</dbReference>
<feature type="domain" description="4Fe-4S ferredoxin-type" evidence="19">
    <location>
        <begin position="347"/>
        <end position="376"/>
    </location>
</feature>
<keyword evidence="10" id="KW-0665">Pyrimidine biosynthesis</keyword>
<proteinExistence type="inferred from homology"/>
<comment type="function">
    <text evidence="2">Catalyzes the conversion of dihydroorotate to orotate with NAD(+) as electron acceptor.</text>
</comment>
<dbReference type="GO" id="GO:0004589">
    <property type="term" value="F:dihydroorotate dehydrogenase (NAD+) activity"/>
    <property type="evidence" value="ECO:0007669"/>
    <property type="project" value="UniProtKB-EC"/>
</dbReference>
<dbReference type="UniPathway" id="UPA00070"/>
<feature type="domain" description="4Fe-4S ferredoxin-type" evidence="19">
    <location>
        <begin position="317"/>
        <end position="346"/>
    </location>
</feature>
<evidence type="ECO:0000256" key="14">
    <source>
        <dbReference type="ARBA" id="ARBA00029718"/>
    </source>
</evidence>
<dbReference type="GO" id="GO:0044205">
    <property type="term" value="P:'de novo' UMP biosynthetic process"/>
    <property type="evidence" value="ECO:0007669"/>
    <property type="project" value="UniProtKB-UniPathway"/>
</dbReference>
<dbReference type="GO" id="GO:0046872">
    <property type="term" value="F:metal ion binding"/>
    <property type="evidence" value="ECO:0007669"/>
    <property type="project" value="UniProtKB-KW"/>
</dbReference>
<dbReference type="AlphaFoldDB" id="A0A6F8ZE60"/>
<dbReference type="SUPFAM" id="SSF51395">
    <property type="entry name" value="FMN-linked oxidoreductases"/>
    <property type="match status" value="1"/>
</dbReference>
<protein>
    <recommendedName>
        <fullName evidence="6">Dihydroorotate dehydrogenase B (NAD(+)), catalytic subunit</fullName>
        <ecNumber evidence="5">1.3.1.14</ecNumber>
    </recommendedName>
    <alternativeName>
        <fullName evidence="14">Dihydroorotate oxidase B</fullName>
    </alternativeName>
    <alternativeName>
        <fullName evidence="17">Dihydrothymine dehydrogenase</fullName>
    </alternativeName>
    <alternativeName>
        <fullName evidence="15">Dihydrouracil dehydrogenase</fullName>
    </alternativeName>
    <alternativeName>
        <fullName evidence="16">Orotate reductase (NADH)</fullName>
    </alternativeName>
</protein>
<dbReference type="SUPFAM" id="SSF54862">
    <property type="entry name" value="4Fe-4S ferredoxins"/>
    <property type="match status" value="1"/>
</dbReference>
<evidence type="ECO:0000259" key="19">
    <source>
        <dbReference type="PROSITE" id="PS51379"/>
    </source>
</evidence>
<dbReference type="InterPro" id="IPR017900">
    <property type="entry name" value="4Fe4S_Fe_S_CS"/>
</dbReference>
<comment type="similarity">
    <text evidence="4">Belongs to the dihydropyrimidine dehydrogenase family.</text>
</comment>
<organism evidence="20 21">
    <name type="scientific">Candidatus Hydrogenisulfobacillus filiaventi</name>
    <dbReference type="NCBI Taxonomy" id="2707344"/>
    <lineage>
        <taxon>Bacteria</taxon>
        <taxon>Bacillati</taxon>
        <taxon>Bacillota</taxon>
        <taxon>Clostridia</taxon>
        <taxon>Eubacteriales</taxon>
        <taxon>Clostridiales Family XVII. Incertae Sedis</taxon>
        <taxon>Candidatus Hydrogenisulfobacillus</taxon>
    </lineage>
</organism>
<evidence type="ECO:0000256" key="6">
    <source>
        <dbReference type="ARBA" id="ARBA00018101"/>
    </source>
</evidence>
<evidence type="ECO:0000313" key="21">
    <source>
        <dbReference type="Proteomes" id="UP000503399"/>
    </source>
</evidence>
<evidence type="ECO:0000256" key="15">
    <source>
        <dbReference type="ARBA" id="ARBA00030119"/>
    </source>
</evidence>
<keyword evidence="7" id="KW-0285">Flavoprotein</keyword>
<evidence type="ECO:0000256" key="18">
    <source>
        <dbReference type="ARBA" id="ARBA00048996"/>
    </source>
</evidence>
<keyword evidence="21" id="KW-1185">Reference proteome</keyword>
<evidence type="ECO:0000256" key="13">
    <source>
        <dbReference type="ARBA" id="ARBA00023014"/>
    </source>
</evidence>
<dbReference type="InterPro" id="IPR017896">
    <property type="entry name" value="4Fe4S_Fe-S-bd"/>
</dbReference>
<evidence type="ECO:0000256" key="9">
    <source>
        <dbReference type="ARBA" id="ARBA00022723"/>
    </source>
</evidence>
<dbReference type="EMBL" id="LR778114">
    <property type="protein sequence ID" value="CAB1127923.1"/>
    <property type="molecule type" value="Genomic_DNA"/>
</dbReference>
<evidence type="ECO:0000256" key="1">
    <source>
        <dbReference type="ARBA" id="ARBA00001917"/>
    </source>
</evidence>
<dbReference type="PANTHER" id="PTHR48109">
    <property type="entry name" value="DIHYDROOROTATE DEHYDROGENASE (QUINONE), MITOCHONDRIAL-RELATED"/>
    <property type="match status" value="1"/>
</dbReference>
<evidence type="ECO:0000256" key="3">
    <source>
        <dbReference type="ARBA" id="ARBA00004715"/>
    </source>
</evidence>
<evidence type="ECO:0000256" key="5">
    <source>
        <dbReference type="ARBA" id="ARBA00012061"/>
    </source>
</evidence>
<reference evidence="20 21" key="1">
    <citation type="submission" date="2020-02" db="EMBL/GenBank/DDBJ databases">
        <authorList>
            <person name="Hogendoorn C."/>
        </authorList>
    </citation>
    <scope>NUCLEOTIDE SEQUENCE [LARGE SCALE GENOMIC DNA]</scope>
    <source>
        <strain evidence="20">R501</strain>
    </source>
</reference>
<evidence type="ECO:0000256" key="11">
    <source>
        <dbReference type="ARBA" id="ARBA00023002"/>
    </source>
</evidence>
<keyword evidence="8" id="KW-0288">FMN</keyword>
<evidence type="ECO:0000256" key="8">
    <source>
        <dbReference type="ARBA" id="ARBA00022643"/>
    </source>
</evidence>
<dbReference type="EC" id="1.3.1.14" evidence="5"/>
<gene>
    <name evidence="20" type="ORF">R50_0417</name>
</gene>
<dbReference type="KEGG" id="hfv:R50_0417"/>
<accession>A0A6F8ZE60</accession>
<dbReference type="InterPro" id="IPR005720">
    <property type="entry name" value="Dihydroorotate_DH_cat"/>
</dbReference>
<dbReference type="InterPro" id="IPR001295">
    <property type="entry name" value="Dihydroorotate_DH_CS"/>
</dbReference>
<keyword evidence="12" id="KW-0408">Iron</keyword>
<dbReference type="InterPro" id="IPR050074">
    <property type="entry name" value="DHO_dehydrogenase"/>
</dbReference>
<keyword evidence="13" id="KW-0411">Iron-sulfur</keyword>
<dbReference type="Proteomes" id="UP000503399">
    <property type="component" value="Chromosome"/>
</dbReference>
<dbReference type="Gene3D" id="3.20.20.70">
    <property type="entry name" value="Aldolase class I"/>
    <property type="match status" value="1"/>
</dbReference>
<evidence type="ECO:0000256" key="16">
    <source>
        <dbReference type="ARBA" id="ARBA00032046"/>
    </source>
</evidence>
<evidence type="ECO:0000256" key="12">
    <source>
        <dbReference type="ARBA" id="ARBA00023004"/>
    </source>
</evidence>
<evidence type="ECO:0000256" key="7">
    <source>
        <dbReference type="ARBA" id="ARBA00022630"/>
    </source>
</evidence>
<evidence type="ECO:0000256" key="2">
    <source>
        <dbReference type="ARBA" id="ARBA00003616"/>
    </source>
</evidence>